<gene>
    <name evidence="2" type="ORF">AK812_SmicGene7130</name>
</gene>
<comment type="caution">
    <text evidence="2">The sequence shown here is derived from an EMBL/GenBank/DDBJ whole genome shotgun (WGS) entry which is preliminary data.</text>
</comment>
<dbReference type="OrthoDB" id="415320at2759"/>
<reference evidence="2 3" key="1">
    <citation type="submission" date="2016-02" db="EMBL/GenBank/DDBJ databases">
        <title>Genome analysis of coral dinoflagellate symbionts highlights evolutionary adaptations to a symbiotic lifestyle.</title>
        <authorList>
            <person name="Aranda M."/>
            <person name="Li Y."/>
            <person name="Liew Y.J."/>
            <person name="Baumgarten S."/>
            <person name="Simakov O."/>
            <person name="Wilson M."/>
            <person name="Piel J."/>
            <person name="Ashoor H."/>
            <person name="Bougouffa S."/>
            <person name="Bajic V.B."/>
            <person name="Ryu T."/>
            <person name="Ravasi T."/>
            <person name="Bayer T."/>
            <person name="Micklem G."/>
            <person name="Kim H."/>
            <person name="Bhak J."/>
            <person name="Lajeunesse T.C."/>
            <person name="Voolstra C.R."/>
        </authorList>
    </citation>
    <scope>NUCLEOTIDE SEQUENCE [LARGE SCALE GENOMIC DNA]</scope>
    <source>
        <strain evidence="2 3">CCMP2467</strain>
    </source>
</reference>
<keyword evidence="3" id="KW-1185">Reference proteome</keyword>
<evidence type="ECO:0000256" key="1">
    <source>
        <dbReference type="SAM" id="MobiDB-lite"/>
    </source>
</evidence>
<evidence type="ECO:0000313" key="3">
    <source>
        <dbReference type="Proteomes" id="UP000186817"/>
    </source>
</evidence>
<organism evidence="2 3">
    <name type="scientific">Symbiodinium microadriaticum</name>
    <name type="common">Dinoflagellate</name>
    <name type="synonym">Zooxanthella microadriatica</name>
    <dbReference type="NCBI Taxonomy" id="2951"/>
    <lineage>
        <taxon>Eukaryota</taxon>
        <taxon>Sar</taxon>
        <taxon>Alveolata</taxon>
        <taxon>Dinophyceae</taxon>
        <taxon>Suessiales</taxon>
        <taxon>Symbiodiniaceae</taxon>
        <taxon>Symbiodinium</taxon>
    </lineage>
</organism>
<name>A0A1Q9EPD5_SYMMI</name>
<feature type="region of interest" description="Disordered" evidence="1">
    <location>
        <begin position="20"/>
        <end position="44"/>
    </location>
</feature>
<dbReference type="AlphaFoldDB" id="A0A1Q9EPD5"/>
<evidence type="ECO:0000313" key="2">
    <source>
        <dbReference type="EMBL" id="OLQ09280.1"/>
    </source>
</evidence>
<protein>
    <submittedName>
        <fullName evidence="2">Uncharacterized protein</fullName>
    </submittedName>
</protein>
<dbReference type="EMBL" id="LSRX01000100">
    <property type="protein sequence ID" value="OLQ09280.1"/>
    <property type="molecule type" value="Genomic_DNA"/>
</dbReference>
<dbReference type="Proteomes" id="UP000186817">
    <property type="component" value="Unassembled WGS sequence"/>
</dbReference>
<sequence>MTHKPRPRVPRRLPVTWSLQPWLPKEEREDTAETQNLPSWPTADMRDLSSAELPETDEEPAADCTWQYAEAAQHRLSTFWFDLDVGEIDWDATYSQAPVCKSFDEGRQCRLRCPQGFRIRLHEPHDPEKLNFTLMDGFGYQYCEQQSIGCLSLEGSFDPFDVTCADYEELVESKILKKVR</sequence>
<proteinExistence type="predicted"/>
<accession>A0A1Q9EPD5</accession>